<feature type="transmembrane region" description="Helical" evidence="1">
    <location>
        <begin position="193"/>
        <end position="216"/>
    </location>
</feature>
<dbReference type="EMBL" id="FQVX01000002">
    <property type="protein sequence ID" value="SHG35157.1"/>
    <property type="molecule type" value="Genomic_DNA"/>
</dbReference>
<gene>
    <name evidence="2" type="ORF">SAMN05444351_2336</name>
</gene>
<dbReference type="NCBIfam" id="NF047321">
    <property type="entry name" value="SCO7613_CTERM"/>
    <property type="match status" value="1"/>
</dbReference>
<feature type="transmembrane region" description="Helical" evidence="1">
    <location>
        <begin position="472"/>
        <end position="493"/>
    </location>
</feature>
<evidence type="ECO:0000256" key="1">
    <source>
        <dbReference type="SAM" id="Phobius"/>
    </source>
</evidence>
<feature type="transmembrane region" description="Helical" evidence="1">
    <location>
        <begin position="571"/>
        <end position="599"/>
    </location>
</feature>
<feature type="transmembrane region" description="Helical" evidence="1">
    <location>
        <begin position="69"/>
        <end position="86"/>
    </location>
</feature>
<sequence>MTGAPPPPLPYAGPPAPVAAGSAPAAGGPAAPSLESRLRPPQVLLGVGVVLLVAAGLAGPSLAGGAARLGLLLLALVAGCASAWAARARLRSTEEACAAAAAALALTGAASGDRPLDGGPLGALVVAGVFVCLRVLLPHPLSWPLAAWAAVQVAALRSVDLAPAGVPRTALLLGVTLAGLAVALTARRPLARVALVTTAPWFAAGVTGGLVTAAGAEGPARWVSAALTVATAAALLPVRLERAVEPLLGPPRLVPVVSGLVAGGAVAAALSTDGPVPLPLAGWLGVLLMSVAAALLTGWRRGLLLPAAYAAGGVLVVAAVAQLVAAARWQALVVLLVLTALPAAGVAAVRRDERPQAVPSAVACLAGAALLAIPAGLLSPGASAAALTGLYAVTLAARPGMAADLRGPTGTVGALAAAAALVVVAVGADWGALAVYLAVQGALTCGWAAFLTRARGDEREERAVWRTGAAELVAAAWTGAALTGAPALEAWTLPAAAGLWLAAGPRLLDGPSWPAWGPGLVVAAAPSTVAAVLAPGALRPVLVLVAAAVAMALGARTAVRAPLLTGAVTAVALAAGLAVLALPLPVVAALAVGAVLLALGARRELRPVAGFGARLSEMR</sequence>
<keyword evidence="1" id="KW-1133">Transmembrane helix</keyword>
<feature type="transmembrane region" description="Helical" evidence="1">
    <location>
        <begin position="303"/>
        <end position="325"/>
    </location>
</feature>
<keyword evidence="3" id="KW-1185">Reference proteome</keyword>
<accession>A0A1M5J3H8</accession>
<feature type="transmembrane region" description="Helical" evidence="1">
    <location>
        <begin position="381"/>
        <end position="397"/>
    </location>
</feature>
<evidence type="ECO:0000313" key="2">
    <source>
        <dbReference type="EMBL" id="SHG35157.1"/>
    </source>
</evidence>
<organism evidence="2 3">
    <name type="scientific">Geodermatophilus nigrescens</name>
    <dbReference type="NCBI Taxonomy" id="1070870"/>
    <lineage>
        <taxon>Bacteria</taxon>
        <taxon>Bacillati</taxon>
        <taxon>Actinomycetota</taxon>
        <taxon>Actinomycetes</taxon>
        <taxon>Geodermatophilales</taxon>
        <taxon>Geodermatophilaceae</taxon>
        <taxon>Geodermatophilus</taxon>
    </lineage>
</organism>
<feature type="transmembrane region" description="Helical" evidence="1">
    <location>
        <begin position="433"/>
        <end position="451"/>
    </location>
</feature>
<feature type="transmembrane region" description="Helical" evidence="1">
    <location>
        <begin position="331"/>
        <end position="350"/>
    </location>
</feature>
<feature type="transmembrane region" description="Helical" evidence="1">
    <location>
        <begin position="541"/>
        <end position="559"/>
    </location>
</feature>
<dbReference type="Proteomes" id="UP000184471">
    <property type="component" value="Unassembled WGS sequence"/>
</dbReference>
<protein>
    <submittedName>
        <fullName evidence="2">Uncharacterized protein</fullName>
    </submittedName>
</protein>
<evidence type="ECO:0000313" key="3">
    <source>
        <dbReference type="Proteomes" id="UP000184471"/>
    </source>
</evidence>
<feature type="transmembrane region" description="Helical" evidence="1">
    <location>
        <begin position="166"/>
        <end position="186"/>
    </location>
</feature>
<dbReference type="InterPro" id="IPR058062">
    <property type="entry name" value="SCO7613_C"/>
</dbReference>
<dbReference type="AlphaFoldDB" id="A0A1M5J3H8"/>
<feature type="transmembrane region" description="Helical" evidence="1">
    <location>
        <begin position="252"/>
        <end position="270"/>
    </location>
</feature>
<feature type="transmembrane region" description="Helical" evidence="1">
    <location>
        <begin position="222"/>
        <end position="240"/>
    </location>
</feature>
<dbReference type="STRING" id="1070870.SAMN05444351_2336"/>
<reference evidence="2 3" key="1">
    <citation type="submission" date="2016-11" db="EMBL/GenBank/DDBJ databases">
        <authorList>
            <person name="Jaros S."/>
            <person name="Januszkiewicz K."/>
            <person name="Wedrychowicz H."/>
        </authorList>
    </citation>
    <scope>NUCLEOTIDE SEQUENCE [LARGE SCALE GENOMIC DNA]</scope>
    <source>
        <strain evidence="2 3">DSM 45408</strain>
    </source>
</reference>
<feature type="transmembrane region" description="Helical" evidence="1">
    <location>
        <begin position="513"/>
        <end position="534"/>
    </location>
</feature>
<feature type="transmembrane region" description="Helical" evidence="1">
    <location>
        <begin position="409"/>
        <end position="427"/>
    </location>
</feature>
<feature type="transmembrane region" description="Helical" evidence="1">
    <location>
        <begin position="276"/>
        <end position="296"/>
    </location>
</feature>
<feature type="transmembrane region" description="Helical" evidence="1">
    <location>
        <begin position="357"/>
        <end position="375"/>
    </location>
</feature>
<proteinExistence type="predicted"/>
<feature type="transmembrane region" description="Helical" evidence="1">
    <location>
        <begin position="43"/>
        <end position="63"/>
    </location>
</feature>
<keyword evidence="1" id="KW-0812">Transmembrane</keyword>
<keyword evidence="1" id="KW-0472">Membrane</keyword>
<name>A0A1M5J3H8_9ACTN</name>